<dbReference type="Proteomes" id="UP000233618">
    <property type="component" value="Unassembled WGS sequence"/>
</dbReference>
<reference evidence="2 3" key="1">
    <citation type="journal article" date="2017" name="Front. Microbiol.">
        <title>Labilibaculum manganireducens gen. nov., sp. nov. and Labilibaculum filiforme sp. nov., Novel Bacteroidetes Isolated from Subsurface Sediments of the Baltic Sea.</title>
        <authorList>
            <person name="Vandieken V."/>
            <person name="Marshall I.P."/>
            <person name="Niemann H."/>
            <person name="Engelen B."/>
            <person name="Cypionka H."/>
        </authorList>
    </citation>
    <scope>NUCLEOTIDE SEQUENCE [LARGE SCALE GENOMIC DNA]</scope>
    <source>
        <strain evidence="2 3">59.10-2M</strain>
    </source>
</reference>
<proteinExistence type="predicted"/>
<sequence length="332" mass="34897">MALSISMVSCSGDDGEVGLLGPKGDKGEQGAAGEVGPAGTDGSIIYSGEGEPAAAVGAVSDYYLDVATGMLYGPKVNADNWTDTDGFSLKGTNGTNGADGTNGTNGVDGINGTNGTNGVDGINGTNGTNGTNGSKILSGEGVPGNTIGNTGDFYLDKATCVLYGPAVTDEEGDTSWGAGLELKGADGNANVKTFKYTASVSNWTVYSNIATSYTKTIIDDIDFPALNQDVYENGIVLVYWKDANSIRLLPLTKLTNQKNFLTREGWIFKNSSDDRYILRLQNTLKGMENMTELLVVEDVEYQIKLITGQAAVQLEANKGNQLEFDRLVESLN</sequence>
<protein>
    <recommendedName>
        <fullName evidence="4">Collagen-like protein</fullName>
    </recommendedName>
</protein>
<keyword evidence="3" id="KW-1185">Reference proteome</keyword>
<dbReference type="PANTHER" id="PTHR24637:SF420">
    <property type="entry name" value="NEMATODE CUTICLE COLLAGEN N-TERMINAL DOMAIN-CONTAINING PROTEIN"/>
    <property type="match status" value="1"/>
</dbReference>
<feature type="compositionally biased region" description="Low complexity" evidence="1">
    <location>
        <begin position="118"/>
        <end position="133"/>
    </location>
</feature>
<evidence type="ECO:0000313" key="2">
    <source>
        <dbReference type="EMBL" id="PKQ69028.1"/>
    </source>
</evidence>
<dbReference type="AlphaFoldDB" id="A0A2N3IFH4"/>
<feature type="region of interest" description="Disordered" evidence="1">
    <location>
        <begin position="118"/>
        <end position="137"/>
    </location>
</feature>
<organism evidence="2 3">
    <name type="scientific">Labilibaculum manganireducens</name>
    <dbReference type="NCBI Taxonomy" id="1940525"/>
    <lineage>
        <taxon>Bacteria</taxon>
        <taxon>Pseudomonadati</taxon>
        <taxon>Bacteroidota</taxon>
        <taxon>Bacteroidia</taxon>
        <taxon>Marinilabiliales</taxon>
        <taxon>Marinifilaceae</taxon>
        <taxon>Labilibaculum</taxon>
    </lineage>
</organism>
<evidence type="ECO:0008006" key="4">
    <source>
        <dbReference type="Google" id="ProtNLM"/>
    </source>
</evidence>
<evidence type="ECO:0000256" key="1">
    <source>
        <dbReference type="SAM" id="MobiDB-lite"/>
    </source>
</evidence>
<accession>A0A2N3IFH4</accession>
<feature type="region of interest" description="Disordered" evidence="1">
    <location>
        <begin position="14"/>
        <end position="38"/>
    </location>
</feature>
<gene>
    <name evidence="2" type="ORF">BZG01_01605</name>
</gene>
<evidence type="ECO:0000313" key="3">
    <source>
        <dbReference type="Proteomes" id="UP000233618"/>
    </source>
</evidence>
<name>A0A2N3IFH4_9BACT</name>
<comment type="caution">
    <text evidence="2">The sequence shown here is derived from an EMBL/GenBank/DDBJ whole genome shotgun (WGS) entry which is preliminary data.</text>
</comment>
<dbReference type="EMBL" id="MVDE01000002">
    <property type="protein sequence ID" value="PKQ69028.1"/>
    <property type="molecule type" value="Genomic_DNA"/>
</dbReference>
<dbReference type="PANTHER" id="PTHR24637">
    <property type="entry name" value="COLLAGEN"/>
    <property type="match status" value="1"/>
</dbReference>
<feature type="region of interest" description="Disordered" evidence="1">
    <location>
        <begin position="93"/>
        <end position="112"/>
    </location>
</feature>